<evidence type="ECO:0000259" key="7">
    <source>
        <dbReference type="Pfam" id="PF01292"/>
    </source>
</evidence>
<keyword evidence="4 6" id="KW-1133">Transmembrane helix</keyword>
<dbReference type="InterPro" id="IPR016174">
    <property type="entry name" value="Di-haem_cyt_TM"/>
</dbReference>
<keyword evidence="2" id="KW-1003">Cell membrane</keyword>
<dbReference type="EMBL" id="PDDV01000013">
    <property type="protein sequence ID" value="PEH73111.1"/>
    <property type="molecule type" value="Genomic_DNA"/>
</dbReference>
<evidence type="ECO:0000313" key="9">
    <source>
        <dbReference type="Proteomes" id="UP000219788"/>
    </source>
</evidence>
<proteinExistence type="predicted"/>
<feature type="transmembrane region" description="Helical" evidence="6">
    <location>
        <begin position="23"/>
        <end position="41"/>
    </location>
</feature>
<feature type="transmembrane region" description="Helical" evidence="6">
    <location>
        <begin position="123"/>
        <end position="149"/>
    </location>
</feature>
<dbReference type="GO" id="GO:0005886">
    <property type="term" value="C:plasma membrane"/>
    <property type="evidence" value="ECO:0007669"/>
    <property type="project" value="UniProtKB-SubCell"/>
</dbReference>
<dbReference type="Proteomes" id="UP000219788">
    <property type="component" value="Unassembled WGS sequence"/>
</dbReference>
<gene>
    <name evidence="8" type="ORF">CRM76_14795</name>
</gene>
<protein>
    <recommendedName>
        <fullName evidence="7">Cytochrome b561 bacterial/Ni-hydrogenase domain-containing protein</fullName>
    </recommendedName>
</protein>
<dbReference type="GO" id="GO:0022904">
    <property type="term" value="P:respiratory electron transport chain"/>
    <property type="evidence" value="ECO:0007669"/>
    <property type="project" value="InterPro"/>
</dbReference>
<evidence type="ECO:0000313" key="8">
    <source>
        <dbReference type="EMBL" id="PEH73111.1"/>
    </source>
</evidence>
<name>A0A2A7U4B2_EDWTA</name>
<feature type="transmembrane region" description="Helical" evidence="6">
    <location>
        <begin position="169"/>
        <end position="190"/>
    </location>
</feature>
<evidence type="ECO:0000256" key="6">
    <source>
        <dbReference type="SAM" id="Phobius"/>
    </source>
</evidence>
<keyword evidence="5 6" id="KW-0472">Membrane</keyword>
<evidence type="ECO:0000256" key="2">
    <source>
        <dbReference type="ARBA" id="ARBA00022475"/>
    </source>
</evidence>
<sequence>MMSRLSLLCSQFWRYLGSYQKPFLRILHFIVMLLVITQILDSNGMGFTQAQQIRPGLSYDIFTWMHIGIGLLMVILTLILTLYSLSTRGLRYFFPYLWGDFSQLKTDIGDIVKLRLPGTDPKGVATCVQGLGLGALWLVVLSGLVWFVLWRSGSPWSGDAKSIHKTLTGLIEVYLAGHGFMALLHFVLWLHEPAQRQHG</sequence>
<accession>A0A2A7U4B2</accession>
<feature type="domain" description="Cytochrome b561 bacterial/Ni-hydrogenase" evidence="7">
    <location>
        <begin position="21"/>
        <end position="187"/>
    </location>
</feature>
<dbReference type="AlphaFoldDB" id="A0A2A7U4B2"/>
<dbReference type="InterPro" id="IPR011577">
    <property type="entry name" value="Cyt_b561_bac/Ni-Hgenase"/>
</dbReference>
<organism evidence="8 9">
    <name type="scientific">Edwardsiella tarda</name>
    <dbReference type="NCBI Taxonomy" id="636"/>
    <lineage>
        <taxon>Bacteria</taxon>
        <taxon>Pseudomonadati</taxon>
        <taxon>Pseudomonadota</taxon>
        <taxon>Gammaproteobacteria</taxon>
        <taxon>Enterobacterales</taxon>
        <taxon>Hafniaceae</taxon>
        <taxon>Edwardsiella</taxon>
    </lineage>
</organism>
<evidence type="ECO:0000256" key="1">
    <source>
        <dbReference type="ARBA" id="ARBA00004651"/>
    </source>
</evidence>
<reference evidence="9" key="1">
    <citation type="submission" date="2017-09" db="EMBL/GenBank/DDBJ databases">
        <title>FDA dAtabase for Regulatory Grade micrObial Sequences (FDA-ARGOS): Supporting development and validation of Infectious Disease Dx tests.</title>
        <authorList>
            <person name="Goldberg B."/>
            <person name="Campos J."/>
            <person name="Tallon L."/>
            <person name="Sadzewicz L."/>
            <person name="Ott S."/>
            <person name="Zhao X."/>
            <person name="Nagaraj S."/>
            <person name="Vavikolanu K."/>
            <person name="Aluvathingal J."/>
            <person name="Nadendla S."/>
            <person name="Geyer C."/>
            <person name="Sichtig H."/>
        </authorList>
    </citation>
    <scope>NUCLEOTIDE SEQUENCE [LARGE SCALE GENOMIC DNA]</scope>
    <source>
        <strain evidence="9">FDAARGOS_370</strain>
    </source>
</reference>
<evidence type="ECO:0000256" key="5">
    <source>
        <dbReference type="ARBA" id="ARBA00023136"/>
    </source>
</evidence>
<dbReference type="GO" id="GO:0009055">
    <property type="term" value="F:electron transfer activity"/>
    <property type="evidence" value="ECO:0007669"/>
    <property type="project" value="InterPro"/>
</dbReference>
<comment type="subcellular location">
    <subcellularLocation>
        <location evidence="1">Cell membrane</location>
        <topology evidence="1">Multi-pass membrane protein</topology>
    </subcellularLocation>
</comment>
<dbReference type="SUPFAM" id="SSF81342">
    <property type="entry name" value="Transmembrane di-heme cytochromes"/>
    <property type="match status" value="1"/>
</dbReference>
<dbReference type="STRING" id="636.AAW15_10190"/>
<evidence type="ECO:0000256" key="3">
    <source>
        <dbReference type="ARBA" id="ARBA00022692"/>
    </source>
</evidence>
<evidence type="ECO:0000256" key="4">
    <source>
        <dbReference type="ARBA" id="ARBA00022989"/>
    </source>
</evidence>
<dbReference type="OrthoDB" id="6588368at2"/>
<dbReference type="Pfam" id="PF01292">
    <property type="entry name" value="Ni_hydr_CYTB"/>
    <property type="match status" value="1"/>
</dbReference>
<feature type="transmembrane region" description="Helical" evidence="6">
    <location>
        <begin position="61"/>
        <end position="83"/>
    </location>
</feature>
<keyword evidence="3 6" id="KW-0812">Transmembrane</keyword>
<comment type="caution">
    <text evidence="8">The sequence shown here is derived from an EMBL/GenBank/DDBJ whole genome shotgun (WGS) entry which is preliminary data.</text>
</comment>